<sequence length="66" mass="7642">MSFETFILTVSVSFFAKTFIESKNKICGCSKVRFFFLREFINVPQKNCLKVNFNLPGTRLSFSYGL</sequence>
<keyword evidence="2" id="KW-1185">Reference proteome</keyword>
<organism evidence="1 2">
    <name type="scientific">Leptospira alexanderi serovar Manhao 3 str. L 60</name>
    <dbReference type="NCBI Taxonomy" id="1049759"/>
    <lineage>
        <taxon>Bacteria</taxon>
        <taxon>Pseudomonadati</taxon>
        <taxon>Spirochaetota</taxon>
        <taxon>Spirochaetia</taxon>
        <taxon>Leptospirales</taxon>
        <taxon>Leptospiraceae</taxon>
        <taxon>Leptospira</taxon>
    </lineage>
</organism>
<comment type="caution">
    <text evidence="1">The sequence shown here is derived from an EMBL/GenBank/DDBJ whole genome shotgun (WGS) entry which is preliminary data.</text>
</comment>
<protein>
    <submittedName>
        <fullName evidence="1">Uncharacterized protein</fullName>
    </submittedName>
</protein>
<dbReference type="EMBL" id="AHMT02000002">
    <property type="protein sequence ID" value="EQA64657.1"/>
    <property type="molecule type" value="Genomic_DNA"/>
</dbReference>
<evidence type="ECO:0000313" key="2">
    <source>
        <dbReference type="Proteomes" id="UP000018747"/>
    </source>
</evidence>
<name>V6I4C5_9LEPT</name>
<dbReference type="AlphaFoldDB" id="V6I4C5"/>
<evidence type="ECO:0000313" key="1">
    <source>
        <dbReference type="EMBL" id="EQA64657.1"/>
    </source>
</evidence>
<gene>
    <name evidence="1" type="ORF">LEP1GSC062_3996</name>
</gene>
<accession>V6I4C5</accession>
<proteinExistence type="predicted"/>
<dbReference type="Proteomes" id="UP000018747">
    <property type="component" value="Unassembled WGS sequence"/>
</dbReference>
<reference evidence="1" key="1">
    <citation type="submission" date="2013-05" db="EMBL/GenBank/DDBJ databases">
        <authorList>
            <person name="Harkins D.M."/>
            <person name="Durkin A.S."/>
            <person name="Brinkac L.M."/>
            <person name="Haft D.H."/>
            <person name="Selengut J.D."/>
            <person name="Sanka R."/>
            <person name="DePew J."/>
            <person name="Purushe J."/>
            <person name="Hartskeerl R.A."/>
            <person name="Ahmed A."/>
            <person name="van der Linden H."/>
            <person name="Goris M.G.A."/>
            <person name="Vinetz J.M."/>
            <person name="Sutton G.G."/>
            <person name="Nierman W.C."/>
            <person name="Fouts D.E."/>
        </authorList>
    </citation>
    <scope>NUCLEOTIDE SEQUENCE [LARGE SCALE GENOMIC DNA]</scope>
    <source>
        <strain evidence="1">L 60</strain>
    </source>
</reference>